<feature type="domain" description="SET" evidence="2">
    <location>
        <begin position="525"/>
        <end position="638"/>
    </location>
</feature>
<dbReference type="PROSITE" id="PS50280">
    <property type="entry name" value="SET"/>
    <property type="match status" value="1"/>
</dbReference>
<feature type="region of interest" description="Disordered" evidence="1">
    <location>
        <begin position="377"/>
        <end position="425"/>
    </location>
</feature>
<dbReference type="Gene3D" id="2.170.270.10">
    <property type="entry name" value="SET domain"/>
    <property type="match status" value="1"/>
</dbReference>
<feature type="region of interest" description="Disordered" evidence="1">
    <location>
        <begin position="246"/>
        <end position="278"/>
    </location>
</feature>
<evidence type="ECO:0000256" key="1">
    <source>
        <dbReference type="SAM" id="MobiDB-lite"/>
    </source>
</evidence>
<gene>
    <name evidence="3" type="ORF">GCK72_025848</name>
</gene>
<feature type="compositionally biased region" description="Low complexity" evidence="1">
    <location>
        <begin position="122"/>
        <end position="145"/>
    </location>
</feature>
<evidence type="ECO:0000313" key="3">
    <source>
        <dbReference type="EMBL" id="KAF1749380.1"/>
    </source>
</evidence>
<dbReference type="RefSeq" id="XP_053580080.1">
    <property type="nucleotide sequence ID" value="XM_053736514.1"/>
</dbReference>
<feature type="region of interest" description="Disordered" evidence="1">
    <location>
        <begin position="122"/>
        <end position="187"/>
    </location>
</feature>
<reference evidence="3 4" key="1">
    <citation type="submission" date="2019-12" db="EMBL/GenBank/DDBJ databases">
        <title>Chromosome-level assembly of the Caenorhabditis remanei genome.</title>
        <authorList>
            <person name="Teterina A.A."/>
            <person name="Willis J.H."/>
            <person name="Phillips P.C."/>
        </authorList>
    </citation>
    <scope>NUCLEOTIDE SEQUENCE [LARGE SCALE GENOMIC DNA]</scope>
    <source>
        <strain evidence="3 4">PX506</strain>
        <tissue evidence="3">Whole organism</tissue>
    </source>
</reference>
<feature type="compositionally biased region" description="Low complexity" evidence="1">
    <location>
        <begin position="167"/>
        <end position="181"/>
    </location>
</feature>
<feature type="compositionally biased region" description="Basic and acidic residues" evidence="1">
    <location>
        <begin position="377"/>
        <end position="410"/>
    </location>
</feature>
<dbReference type="Pfam" id="PF21549">
    <property type="entry name" value="PRDM2_PR"/>
    <property type="match status" value="1"/>
</dbReference>
<name>A0A6A5G3A2_CAERE</name>
<dbReference type="Proteomes" id="UP000483820">
    <property type="component" value="Chromosome X"/>
</dbReference>
<dbReference type="GeneID" id="9817306"/>
<dbReference type="EMBL" id="WUAV01000006">
    <property type="protein sequence ID" value="KAF1749380.1"/>
    <property type="molecule type" value="Genomic_DNA"/>
</dbReference>
<proteinExistence type="predicted"/>
<evidence type="ECO:0000259" key="2">
    <source>
        <dbReference type="PROSITE" id="PS50280"/>
    </source>
</evidence>
<dbReference type="InterPro" id="IPR001214">
    <property type="entry name" value="SET_dom"/>
</dbReference>
<protein>
    <recommendedName>
        <fullName evidence="2">SET domain-containing protein</fullName>
    </recommendedName>
</protein>
<dbReference type="SUPFAM" id="SSF82199">
    <property type="entry name" value="SET domain"/>
    <property type="match status" value="1"/>
</dbReference>
<sequence length="645" mass="75071">MSRQKPTLVIKFGGKVLRKVPWEDWSTDSRSKTASAPRKVSWTKNFFKLKKTLATSGRMSGKKPTLVIKFGGKVLRKVPWEDWSTDSRSKPASNPRKVSWTKNFFKLEKIKKTNCFNLATSPLSSSSPSALSSSAGSSPSRTPTPEKTMKKKNTDRVNLPTSPSPSSPSSNVSSASRTPSPEKTMKKAHDVHFPEFLKPFLSVSESTEQEKAPVVKIKRTYPRVYNLPPYLQKPNQKYNFSIFSEEEKKRRREERQKANEEKMKQLKMEEERREAEKKEAERMKMQKMEAERQAKKKEGMHLLLGKEVPGIDYDDLCHKIDSRYSEWEADRQYERELYEREKAEEKRRTILQYEADCYGPTVANHLRNLKTFDEMQARKKEEEERKKNEGEEWKMKKEEERKQRVAEANRRWNMASPSADHDKMSDSTNSNYLLVVESCSLKIIKREDMSNQYQEIHPITDEEYQKTGKPIPTNKYNEETDIWCPHCSKYYWKFCRRHPLYLVPNGSIEDGPEDESRAMRSVPQEFVEVATSSLKGAGKGVFARKLLPKGYMFGPYEGERVEDSSQMKTPGYSYELDGKDGPYLIDASDENASNWLRYVNAPNKKEHQNLYAVQYNHQIYYIVTKAIFIGEELLVPYGPKYWRGK</sequence>
<accession>A0A6A5G3A2</accession>
<dbReference type="CTD" id="9817306"/>
<evidence type="ECO:0000313" key="4">
    <source>
        <dbReference type="Proteomes" id="UP000483820"/>
    </source>
</evidence>
<dbReference type="SMART" id="SM00317">
    <property type="entry name" value="SET"/>
    <property type="match status" value="1"/>
</dbReference>
<comment type="caution">
    <text evidence="3">The sequence shown here is derived from an EMBL/GenBank/DDBJ whole genome shotgun (WGS) entry which is preliminary data.</text>
</comment>
<organism evidence="3 4">
    <name type="scientific">Caenorhabditis remanei</name>
    <name type="common">Caenorhabditis vulgaris</name>
    <dbReference type="NCBI Taxonomy" id="31234"/>
    <lineage>
        <taxon>Eukaryota</taxon>
        <taxon>Metazoa</taxon>
        <taxon>Ecdysozoa</taxon>
        <taxon>Nematoda</taxon>
        <taxon>Chromadorea</taxon>
        <taxon>Rhabditida</taxon>
        <taxon>Rhabditina</taxon>
        <taxon>Rhabditomorpha</taxon>
        <taxon>Rhabditoidea</taxon>
        <taxon>Rhabditidae</taxon>
        <taxon>Peloderinae</taxon>
        <taxon>Caenorhabditis</taxon>
    </lineage>
</organism>
<dbReference type="KEGG" id="crq:GCK72_025848"/>
<dbReference type="AlphaFoldDB" id="A0A6A5G3A2"/>
<dbReference type="InterPro" id="IPR046341">
    <property type="entry name" value="SET_dom_sf"/>
</dbReference>